<feature type="transmembrane region" description="Helical" evidence="6">
    <location>
        <begin position="77"/>
        <end position="95"/>
    </location>
</feature>
<evidence type="ECO:0000256" key="4">
    <source>
        <dbReference type="ARBA" id="ARBA00023136"/>
    </source>
</evidence>
<evidence type="ECO:0000313" key="9">
    <source>
        <dbReference type="Proteomes" id="UP000664169"/>
    </source>
</evidence>
<proteinExistence type="inferred from homology"/>
<evidence type="ECO:0000256" key="1">
    <source>
        <dbReference type="ARBA" id="ARBA00004141"/>
    </source>
</evidence>
<protein>
    <recommendedName>
        <fullName evidence="7">Rhodopsin domain-containing protein</fullName>
    </recommendedName>
</protein>
<evidence type="ECO:0000259" key="7">
    <source>
        <dbReference type="Pfam" id="PF20684"/>
    </source>
</evidence>
<comment type="caution">
    <text evidence="8">The sequence shown here is derived from an EMBL/GenBank/DDBJ whole genome shotgun (WGS) entry which is preliminary data.</text>
</comment>
<accession>A0A8H3EUM8</accession>
<evidence type="ECO:0000313" key="8">
    <source>
        <dbReference type="EMBL" id="CAF9912657.1"/>
    </source>
</evidence>
<dbReference type="Proteomes" id="UP000664169">
    <property type="component" value="Unassembled WGS sequence"/>
</dbReference>
<evidence type="ECO:0000256" key="5">
    <source>
        <dbReference type="ARBA" id="ARBA00038359"/>
    </source>
</evidence>
<dbReference type="AlphaFoldDB" id="A0A8H3EUM8"/>
<keyword evidence="3 6" id="KW-1133">Transmembrane helix</keyword>
<dbReference type="InterPro" id="IPR049326">
    <property type="entry name" value="Rhodopsin_dom_fungi"/>
</dbReference>
<evidence type="ECO:0000256" key="6">
    <source>
        <dbReference type="SAM" id="Phobius"/>
    </source>
</evidence>
<dbReference type="OrthoDB" id="444631at2759"/>
<dbReference type="Pfam" id="PF20684">
    <property type="entry name" value="Fung_rhodopsin"/>
    <property type="match status" value="1"/>
</dbReference>
<comment type="subcellular location">
    <subcellularLocation>
        <location evidence="1">Membrane</location>
        <topology evidence="1">Multi-pass membrane protein</topology>
    </subcellularLocation>
</comment>
<feature type="domain" description="Rhodopsin" evidence="7">
    <location>
        <begin position="8"/>
        <end position="92"/>
    </location>
</feature>
<dbReference type="InterPro" id="IPR052337">
    <property type="entry name" value="SAT4-like"/>
</dbReference>
<evidence type="ECO:0000256" key="2">
    <source>
        <dbReference type="ARBA" id="ARBA00022692"/>
    </source>
</evidence>
<dbReference type="EMBL" id="CAJPDQ010000007">
    <property type="protein sequence ID" value="CAF9912657.1"/>
    <property type="molecule type" value="Genomic_DNA"/>
</dbReference>
<gene>
    <name evidence="8" type="ORF">GOMPHAMPRED_007722</name>
</gene>
<reference evidence="8" key="1">
    <citation type="submission" date="2021-03" db="EMBL/GenBank/DDBJ databases">
        <authorList>
            <person name="Tagirdzhanova G."/>
        </authorList>
    </citation>
    <scope>NUCLEOTIDE SEQUENCE</scope>
</reference>
<keyword evidence="2 6" id="KW-0812">Transmembrane</keyword>
<dbReference type="GO" id="GO:0016020">
    <property type="term" value="C:membrane"/>
    <property type="evidence" value="ECO:0007669"/>
    <property type="project" value="UniProtKB-SubCell"/>
</dbReference>
<evidence type="ECO:0000256" key="3">
    <source>
        <dbReference type="ARBA" id="ARBA00022989"/>
    </source>
</evidence>
<dbReference type="PANTHER" id="PTHR33048:SF92">
    <property type="entry name" value="INTEGRAL MEMBRANE PROTEIN"/>
    <property type="match status" value="1"/>
</dbReference>
<comment type="similarity">
    <text evidence="5">Belongs to the SAT4 family.</text>
</comment>
<feature type="transmembrane region" description="Helical" evidence="6">
    <location>
        <begin position="37"/>
        <end position="57"/>
    </location>
</feature>
<dbReference type="PANTHER" id="PTHR33048">
    <property type="entry name" value="PTH11-LIKE INTEGRAL MEMBRANE PROTEIN (AFU_ORTHOLOGUE AFUA_5G11245)"/>
    <property type="match status" value="1"/>
</dbReference>
<keyword evidence="4 6" id="KW-0472">Membrane</keyword>
<feature type="transmembrane region" description="Helical" evidence="6">
    <location>
        <begin position="6"/>
        <end position="25"/>
    </location>
</feature>
<keyword evidence="9" id="KW-1185">Reference proteome</keyword>
<sequence>MGPVSITVDIIADLAIVSIPYYLVWSIKVGPKKKFGALIFLGLQTLMIMVAIIRVAGCRMANTLDIPWIMLWQHIEASVSIATLSIAAFKSFYVSNQRQKSLSYRNEMNFRTRTPGTRTTIILDEGEFEIYNDEPQNSEKKDWPLVTVKIMEQAHIPSEKE</sequence>
<organism evidence="8 9">
    <name type="scientific">Gomphillus americanus</name>
    <dbReference type="NCBI Taxonomy" id="1940652"/>
    <lineage>
        <taxon>Eukaryota</taxon>
        <taxon>Fungi</taxon>
        <taxon>Dikarya</taxon>
        <taxon>Ascomycota</taxon>
        <taxon>Pezizomycotina</taxon>
        <taxon>Lecanoromycetes</taxon>
        <taxon>OSLEUM clade</taxon>
        <taxon>Ostropomycetidae</taxon>
        <taxon>Ostropales</taxon>
        <taxon>Graphidaceae</taxon>
        <taxon>Gomphilloideae</taxon>
        <taxon>Gomphillus</taxon>
    </lineage>
</organism>
<name>A0A8H3EUM8_9LECA</name>